<keyword evidence="4" id="KW-0221">Differentiation</keyword>
<dbReference type="CDD" id="cd12290">
    <property type="entry name" value="RRM1_LARP7"/>
    <property type="match status" value="1"/>
</dbReference>
<dbReference type="SMART" id="SM00360">
    <property type="entry name" value="RRM"/>
    <property type="match status" value="1"/>
</dbReference>
<dbReference type="InterPro" id="IPR036390">
    <property type="entry name" value="WH_DNA-bd_sf"/>
</dbReference>
<dbReference type="InterPro" id="IPR002344">
    <property type="entry name" value="Lupus_La"/>
</dbReference>
<feature type="compositionally biased region" description="Basic residues" evidence="13">
    <location>
        <begin position="297"/>
        <end position="314"/>
    </location>
</feature>
<dbReference type="InterPro" id="IPR036388">
    <property type="entry name" value="WH-like_DNA-bd_sf"/>
</dbReference>
<feature type="compositionally biased region" description="Acidic residues" evidence="13">
    <location>
        <begin position="1"/>
        <end position="11"/>
    </location>
</feature>
<sequence length="519" mass="59301">MSESENTDPVDQETKHENNPRKRIRHRKKQLYENIMKQMQFYFSDANLSKDRFLGDLVKSDPFVPLNEFLKFNKIRTLTQDIGDIVKAMKHSTFLELSEDKLKVRRKTQMMPYDADLRTIYVESIPVSASREWLERVFSDYGEVAYISLPKFKNSQNIKGFAFIEFCTSQDAQKCINAFTKMGCKLPSCMPPEELSSIKMFNVDTIEENPENNPDVKDEYEPPKKKTKKVKEKKPLKNLELKQDLESDSEKMIDTPTEENKSIATPTEEDKPIDVDIESKEEMTSHDEIKDTDDTPRKKKLKKRSSKEKGKSKGLSKGEAPKGALWGLQVLSKSEWKSLRNKYLNLQRKYMRDIKMNLRNKRHAYSGIPAPAAPPVEVEPVSTRDIPAKQVEPLQKIPGVFVKEVLPEPCLDVRLTKRTIKSNIHVLHVDVKEGQTEVFIRFDSSKAADEYSASSSGCARVLCGAEEQEQWRQADGARAGKRVRGRARVWARAAALGAPAALAPASPQPTHTHIRFEDE</sequence>
<comment type="subcellular location">
    <subcellularLocation>
        <location evidence="1">Nucleus</location>
        <location evidence="1">Nucleoplasm</location>
    </subcellularLocation>
</comment>
<dbReference type="GeneID" id="113392377"/>
<dbReference type="PROSITE" id="PS50961">
    <property type="entry name" value="HTH_LA"/>
    <property type="match status" value="1"/>
</dbReference>
<dbReference type="InterPro" id="IPR045180">
    <property type="entry name" value="La_dom_prot"/>
</dbReference>
<evidence type="ECO:0000256" key="1">
    <source>
        <dbReference type="ARBA" id="ARBA00004642"/>
    </source>
</evidence>
<evidence type="ECO:0000256" key="9">
    <source>
        <dbReference type="ARBA" id="ARBA00023187"/>
    </source>
</evidence>
<keyword evidence="3" id="KW-0507">mRNA processing</keyword>
<dbReference type="InterPro" id="IPR006630">
    <property type="entry name" value="La_HTH"/>
</dbReference>
<keyword evidence="7" id="KW-0805">Transcription regulation</keyword>
<dbReference type="InterPro" id="IPR035979">
    <property type="entry name" value="RBD_domain_sf"/>
</dbReference>
<reference evidence="17" key="1">
    <citation type="submission" date="2025-08" db="UniProtKB">
        <authorList>
            <consortium name="RefSeq"/>
        </authorList>
    </citation>
    <scope>IDENTIFICATION</scope>
    <source>
        <tissue evidence="17">Whole body</tissue>
    </source>
</reference>
<dbReference type="SMART" id="SM00715">
    <property type="entry name" value="LA"/>
    <property type="match status" value="1"/>
</dbReference>
<evidence type="ECO:0000256" key="5">
    <source>
        <dbReference type="ARBA" id="ARBA00022871"/>
    </source>
</evidence>
<dbReference type="PROSITE" id="PS50102">
    <property type="entry name" value="RRM"/>
    <property type="match status" value="1"/>
</dbReference>
<evidence type="ECO:0000259" key="14">
    <source>
        <dbReference type="PROSITE" id="PS50102"/>
    </source>
</evidence>
<dbReference type="CDD" id="cd07323">
    <property type="entry name" value="LAM"/>
    <property type="match status" value="1"/>
</dbReference>
<keyword evidence="16" id="KW-1185">Reference proteome</keyword>
<evidence type="ECO:0000256" key="4">
    <source>
        <dbReference type="ARBA" id="ARBA00022782"/>
    </source>
</evidence>
<organism evidence="16 17">
    <name type="scientific">Vanessa tameamea</name>
    <name type="common">Kamehameha butterfly</name>
    <dbReference type="NCBI Taxonomy" id="334116"/>
    <lineage>
        <taxon>Eukaryota</taxon>
        <taxon>Metazoa</taxon>
        <taxon>Ecdysozoa</taxon>
        <taxon>Arthropoda</taxon>
        <taxon>Hexapoda</taxon>
        <taxon>Insecta</taxon>
        <taxon>Pterygota</taxon>
        <taxon>Neoptera</taxon>
        <taxon>Endopterygota</taxon>
        <taxon>Lepidoptera</taxon>
        <taxon>Glossata</taxon>
        <taxon>Ditrysia</taxon>
        <taxon>Papilionoidea</taxon>
        <taxon>Nymphalidae</taxon>
        <taxon>Nymphalinae</taxon>
        <taxon>Vanessa</taxon>
    </lineage>
</organism>
<dbReference type="Proteomes" id="UP001652626">
    <property type="component" value="Chromosome 10"/>
</dbReference>
<dbReference type="InterPro" id="IPR012677">
    <property type="entry name" value="Nucleotide-bd_a/b_plait_sf"/>
</dbReference>
<feature type="domain" description="HTH La-type RNA-binding" evidence="15">
    <location>
        <begin position="25"/>
        <end position="115"/>
    </location>
</feature>
<feature type="compositionally biased region" description="Basic and acidic residues" evidence="13">
    <location>
        <begin position="268"/>
        <end position="296"/>
    </location>
</feature>
<dbReference type="Pfam" id="PF05383">
    <property type="entry name" value="La"/>
    <property type="match status" value="1"/>
</dbReference>
<feature type="compositionally biased region" description="Basic and acidic residues" evidence="13">
    <location>
        <begin position="233"/>
        <end position="261"/>
    </location>
</feature>
<evidence type="ECO:0000313" key="17">
    <source>
        <dbReference type="RefSeq" id="XP_064072124.1"/>
    </source>
</evidence>
<dbReference type="PRINTS" id="PR00302">
    <property type="entry name" value="LUPUSLA"/>
</dbReference>
<evidence type="ECO:0000256" key="8">
    <source>
        <dbReference type="ARBA" id="ARBA00023163"/>
    </source>
</evidence>
<evidence type="ECO:0000256" key="7">
    <source>
        <dbReference type="ARBA" id="ARBA00023015"/>
    </source>
</evidence>
<feature type="region of interest" description="Disordered" evidence="13">
    <location>
        <begin position="1"/>
        <end position="26"/>
    </location>
</feature>
<dbReference type="Gene3D" id="3.30.70.330">
    <property type="match status" value="1"/>
</dbReference>
<keyword evidence="9" id="KW-0508">mRNA splicing</keyword>
<feature type="domain" description="RRM" evidence="14">
    <location>
        <begin position="118"/>
        <end position="208"/>
    </location>
</feature>
<evidence type="ECO:0000256" key="12">
    <source>
        <dbReference type="PROSITE-ProRule" id="PRU00332"/>
    </source>
</evidence>
<keyword evidence="6 12" id="KW-0694">RNA-binding</keyword>
<dbReference type="RefSeq" id="XP_064072124.1">
    <property type="nucleotide sequence ID" value="XM_064216054.1"/>
</dbReference>
<keyword evidence="8" id="KW-0804">Transcription</keyword>
<feature type="compositionally biased region" description="Basic and acidic residues" evidence="13">
    <location>
        <begin position="214"/>
        <end position="224"/>
    </location>
</feature>
<dbReference type="Pfam" id="PF00076">
    <property type="entry name" value="RRM_1"/>
    <property type="match status" value="1"/>
</dbReference>
<evidence type="ECO:0000313" key="16">
    <source>
        <dbReference type="Proteomes" id="UP001652626"/>
    </source>
</evidence>
<keyword evidence="5" id="KW-0744">Spermatogenesis</keyword>
<dbReference type="PANTHER" id="PTHR22792:SF62">
    <property type="entry name" value="LA-RELATED PROTEIN 7"/>
    <property type="match status" value="1"/>
</dbReference>
<keyword evidence="10" id="KW-0539">Nucleus</keyword>
<dbReference type="Gene3D" id="1.10.10.10">
    <property type="entry name" value="Winged helix-like DNA-binding domain superfamily/Winged helix DNA-binding domain"/>
    <property type="match status" value="1"/>
</dbReference>
<protein>
    <recommendedName>
        <fullName evidence="2">La-related protein 7</fullName>
    </recommendedName>
    <alternativeName>
        <fullName evidence="11">La ribonucleoprotein domain family member 7</fullName>
    </alternativeName>
</protein>
<evidence type="ECO:0000256" key="6">
    <source>
        <dbReference type="ARBA" id="ARBA00022884"/>
    </source>
</evidence>
<dbReference type="InterPro" id="IPR034887">
    <property type="entry name" value="LARP7_RRM1"/>
</dbReference>
<feature type="region of interest" description="Disordered" evidence="13">
    <location>
        <begin position="207"/>
        <end position="319"/>
    </location>
</feature>
<evidence type="ECO:0000256" key="10">
    <source>
        <dbReference type="ARBA" id="ARBA00023242"/>
    </source>
</evidence>
<evidence type="ECO:0000256" key="3">
    <source>
        <dbReference type="ARBA" id="ARBA00022664"/>
    </source>
</evidence>
<dbReference type="SUPFAM" id="SSF54928">
    <property type="entry name" value="RNA-binding domain, RBD"/>
    <property type="match status" value="1"/>
</dbReference>
<dbReference type="InterPro" id="IPR000504">
    <property type="entry name" value="RRM_dom"/>
</dbReference>
<accession>A0ABM4ALF0</accession>
<gene>
    <name evidence="17" type="primary">Larp7</name>
</gene>
<evidence type="ECO:0000256" key="11">
    <source>
        <dbReference type="ARBA" id="ARBA00029640"/>
    </source>
</evidence>
<evidence type="ECO:0000256" key="13">
    <source>
        <dbReference type="SAM" id="MobiDB-lite"/>
    </source>
</evidence>
<name>A0ABM4ALF0_VANTA</name>
<proteinExistence type="predicted"/>
<evidence type="ECO:0000259" key="15">
    <source>
        <dbReference type="PROSITE" id="PS50961"/>
    </source>
</evidence>
<evidence type="ECO:0000256" key="2">
    <source>
        <dbReference type="ARBA" id="ARBA00015867"/>
    </source>
</evidence>
<dbReference type="PANTHER" id="PTHR22792">
    <property type="entry name" value="LUPUS LA PROTEIN-RELATED"/>
    <property type="match status" value="1"/>
</dbReference>
<dbReference type="SUPFAM" id="SSF46785">
    <property type="entry name" value="Winged helix' DNA-binding domain"/>
    <property type="match status" value="1"/>
</dbReference>